<proteinExistence type="predicted"/>
<dbReference type="Pfam" id="PF00702">
    <property type="entry name" value="Hydrolase"/>
    <property type="match status" value="1"/>
</dbReference>
<dbReference type="InterPro" id="IPR006439">
    <property type="entry name" value="HAD-SF_hydro_IA"/>
</dbReference>
<dbReference type="CDD" id="cd02603">
    <property type="entry name" value="HAD_sEH-N_like"/>
    <property type="match status" value="1"/>
</dbReference>
<dbReference type="SFLD" id="SFLDS00003">
    <property type="entry name" value="Haloacid_Dehalogenase"/>
    <property type="match status" value="1"/>
</dbReference>
<keyword evidence="2" id="KW-1185">Reference proteome</keyword>
<dbReference type="Proteomes" id="UP001210231">
    <property type="component" value="Unassembled WGS sequence"/>
</dbReference>
<evidence type="ECO:0000313" key="1">
    <source>
        <dbReference type="EMBL" id="MDA3615622.1"/>
    </source>
</evidence>
<dbReference type="Gene3D" id="1.10.150.240">
    <property type="entry name" value="Putative phosphatase, domain 2"/>
    <property type="match status" value="1"/>
</dbReference>
<dbReference type="Gene3D" id="3.40.50.1000">
    <property type="entry name" value="HAD superfamily/HAD-like"/>
    <property type="match status" value="1"/>
</dbReference>
<dbReference type="InterPro" id="IPR023214">
    <property type="entry name" value="HAD_sf"/>
</dbReference>
<dbReference type="NCBIfam" id="TIGR01509">
    <property type="entry name" value="HAD-SF-IA-v3"/>
    <property type="match status" value="1"/>
</dbReference>
<protein>
    <submittedName>
        <fullName evidence="1">HAD family phosphatase</fullName>
    </submittedName>
</protein>
<gene>
    <name evidence="1" type="ORF">O3P16_12445</name>
</gene>
<dbReference type="SFLD" id="SFLDG01129">
    <property type="entry name" value="C1.5:_HAD__Beta-PGM__Phosphata"/>
    <property type="match status" value="1"/>
</dbReference>
<dbReference type="InterPro" id="IPR023198">
    <property type="entry name" value="PGP-like_dom2"/>
</dbReference>
<reference evidence="1 2" key="1">
    <citation type="submission" date="2022-12" db="EMBL/GenBank/DDBJ databases">
        <title>Chitinophagaceae gen. sp. nov., a new member of the family Chitinophagaceae, isolated from soil in a chemical factory.</title>
        <authorList>
            <person name="Ke Z."/>
        </authorList>
    </citation>
    <scope>NUCLEOTIDE SEQUENCE [LARGE SCALE GENOMIC DNA]</scope>
    <source>
        <strain evidence="1 2">LY-5</strain>
    </source>
</reference>
<organism evidence="1 2">
    <name type="scientific">Polluticaenibacter yanchengensis</name>
    <dbReference type="NCBI Taxonomy" id="3014562"/>
    <lineage>
        <taxon>Bacteria</taxon>
        <taxon>Pseudomonadati</taxon>
        <taxon>Bacteroidota</taxon>
        <taxon>Chitinophagia</taxon>
        <taxon>Chitinophagales</taxon>
        <taxon>Chitinophagaceae</taxon>
        <taxon>Polluticaenibacter</taxon>
    </lineage>
</organism>
<dbReference type="PANTHER" id="PTHR43611:SF3">
    <property type="entry name" value="FLAVIN MONONUCLEOTIDE HYDROLASE 1, CHLOROPLATIC"/>
    <property type="match status" value="1"/>
</dbReference>
<dbReference type="InterPro" id="IPR036412">
    <property type="entry name" value="HAD-like_sf"/>
</dbReference>
<name>A0ABT4UL92_9BACT</name>
<dbReference type="NCBIfam" id="TIGR01549">
    <property type="entry name" value="HAD-SF-IA-v1"/>
    <property type="match status" value="1"/>
</dbReference>
<dbReference type="RefSeq" id="WP_407031949.1">
    <property type="nucleotide sequence ID" value="NZ_JAQGEF010000015.1"/>
</dbReference>
<sequence>MPVDAIKYFIFDFGGIFINIHYHATRKAFIDLGFTGFDDFYSQSHALDLFEKLETGAISSTDFYNSVRHISKLPHLTDIDIETAWSAMLGDFRLESLKFVLKLKEKYPVYLLSNTNTIHFTRFENALKALTGHSLAYYFNKVYYSHEVHLRKPNADIYEYVLNDISAEAHESVFIDDTRVNIEAASKLGLATHLLLPEETVEAVFAKYI</sequence>
<dbReference type="EMBL" id="JAQGEF010000015">
    <property type="protein sequence ID" value="MDA3615622.1"/>
    <property type="molecule type" value="Genomic_DNA"/>
</dbReference>
<evidence type="ECO:0000313" key="2">
    <source>
        <dbReference type="Proteomes" id="UP001210231"/>
    </source>
</evidence>
<accession>A0ABT4UL92</accession>
<dbReference type="PANTHER" id="PTHR43611">
    <property type="entry name" value="ALPHA-D-GLUCOSE 1-PHOSPHATE PHOSPHATASE"/>
    <property type="match status" value="1"/>
</dbReference>
<comment type="caution">
    <text evidence="1">The sequence shown here is derived from an EMBL/GenBank/DDBJ whole genome shotgun (WGS) entry which is preliminary data.</text>
</comment>
<dbReference type="SUPFAM" id="SSF56784">
    <property type="entry name" value="HAD-like"/>
    <property type="match status" value="1"/>
</dbReference>